<dbReference type="InterPro" id="IPR013149">
    <property type="entry name" value="ADH-like_C"/>
</dbReference>
<dbReference type="InterPro" id="IPR020843">
    <property type="entry name" value="ER"/>
</dbReference>
<dbReference type="Gene3D" id="3.40.50.720">
    <property type="entry name" value="NAD(P)-binding Rossmann-like Domain"/>
    <property type="match status" value="1"/>
</dbReference>
<comment type="caution">
    <text evidence="2">The sequence shown here is derived from an EMBL/GenBank/DDBJ whole genome shotgun (WGS) entry which is preliminary data.</text>
</comment>
<gene>
    <name evidence="2" type="ORF">CVA01_28270</name>
</gene>
<dbReference type="Gene3D" id="3.90.180.10">
    <property type="entry name" value="Medium-chain alcohol dehydrogenases, catalytic domain"/>
    <property type="match status" value="1"/>
</dbReference>
<dbReference type="InterPro" id="IPR051397">
    <property type="entry name" value="Zn-ADH-like_protein"/>
</dbReference>
<dbReference type="InterPro" id="IPR013154">
    <property type="entry name" value="ADH-like_N"/>
</dbReference>
<feature type="domain" description="Enoyl reductase (ER)" evidence="1">
    <location>
        <begin position="9"/>
        <end position="308"/>
    </location>
</feature>
<reference evidence="2 3" key="1">
    <citation type="submission" date="2019-06" db="EMBL/GenBank/DDBJ databases">
        <title>Whole genome shotgun sequence of Corynebacterium variabile NBRC 15286.</title>
        <authorList>
            <person name="Hosoyama A."/>
            <person name="Uohara A."/>
            <person name="Ohji S."/>
            <person name="Ichikawa N."/>
        </authorList>
    </citation>
    <scope>NUCLEOTIDE SEQUENCE [LARGE SCALE GENOMIC DNA]</scope>
    <source>
        <strain evidence="2 3">NBRC 15286</strain>
    </source>
</reference>
<organism evidence="2 3">
    <name type="scientific">Corynebacterium variabile</name>
    <dbReference type="NCBI Taxonomy" id="1727"/>
    <lineage>
        <taxon>Bacteria</taxon>
        <taxon>Bacillati</taxon>
        <taxon>Actinomycetota</taxon>
        <taxon>Actinomycetes</taxon>
        <taxon>Mycobacteriales</taxon>
        <taxon>Corynebacteriaceae</taxon>
        <taxon>Corynebacterium</taxon>
    </lineage>
</organism>
<protein>
    <submittedName>
        <fullName evidence="2">Oxidoreductase</fullName>
    </submittedName>
</protein>
<dbReference type="SUPFAM" id="SSF50129">
    <property type="entry name" value="GroES-like"/>
    <property type="match status" value="1"/>
</dbReference>
<sequence length="318" mass="31855">MRAIVVDHSMPDGFRIGTVPDPVPGPGQALVAVKAFSVNNGDVVDNIDAAPDGSVPGWEAAGVVVQEAADGSGPPVGAPVTTFGWNGAWAALRAVDTTHLAEIPADADLGAAATIPIAAGTALAALNRIGPLLGRRVLVTGATGGVGRFAVQLARLGGADVTAVTGNPGRNGDMLRDLGASEVVTTPGGTAAMGAVDGVVETVGGPTLVESFATLGRDGTLVAVGSASQKPATFAPDAFLSRPGQDNRSIATFFMPEAADIARGMGWLAQAAADGRIDPGIAWCSGWEDLGDAVSRLRERRLGGKAVATVDLPGVQED</sequence>
<dbReference type="Pfam" id="PF00107">
    <property type="entry name" value="ADH_zinc_N"/>
    <property type="match status" value="1"/>
</dbReference>
<dbReference type="GO" id="GO:0016491">
    <property type="term" value="F:oxidoreductase activity"/>
    <property type="evidence" value="ECO:0007669"/>
    <property type="project" value="InterPro"/>
</dbReference>
<dbReference type="EMBL" id="BJNT01000028">
    <property type="protein sequence ID" value="GEC87513.1"/>
    <property type="molecule type" value="Genomic_DNA"/>
</dbReference>
<accession>A0A4Y4C8M3</accession>
<dbReference type="RefSeq" id="WP_141331582.1">
    <property type="nucleotide sequence ID" value="NZ_BJNT01000028.1"/>
</dbReference>
<dbReference type="InterPro" id="IPR011032">
    <property type="entry name" value="GroES-like_sf"/>
</dbReference>
<name>A0A4Y4C8M3_9CORY</name>
<dbReference type="PANTHER" id="PTHR43677">
    <property type="entry name" value="SHORT-CHAIN DEHYDROGENASE/REDUCTASE"/>
    <property type="match status" value="1"/>
</dbReference>
<dbReference type="PANTHER" id="PTHR43677:SF4">
    <property type="entry name" value="QUINONE OXIDOREDUCTASE-LIKE PROTEIN 2"/>
    <property type="match status" value="1"/>
</dbReference>
<dbReference type="Pfam" id="PF08240">
    <property type="entry name" value="ADH_N"/>
    <property type="match status" value="1"/>
</dbReference>
<dbReference type="CDD" id="cd08270">
    <property type="entry name" value="MDR4"/>
    <property type="match status" value="1"/>
</dbReference>
<evidence type="ECO:0000313" key="3">
    <source>
        <dbReference type="Proteomes" id="UP000319986"/>
    </source>
</evidence>
<dbReference type="SUPFAM" id="SSF51735">
    <property type="entry name" value="NAD(P)-binding Rossmann-fold domains"/>
    <property type="match status" value="1"/>
</dbReference>
<dbReference type="AlphaFoldDB" id="A0A4Y4C8M3"/>
<dbReference type="InterPro" id="IPR036291">
    <property type="entry name" value="NAD(P)-bd_dom_sf"/>
</dbReference>
<dbReference type="Proteomes" id="UP000319986">
    <property type="component" value="Unassembled WGS sequence"/>
</dbReference>
<dbReference type="SMART" id="SM00829">
    <property type="entry name" value="PKS_ER"/>
    <property type="match status" value="1"/>
</dbReference>
<dbReference type="GeneID" id="82888898"/>
<evidence type="ECO:0000313" key="2">
    <source>
        <dbReference type="EMBL" id="GEC87513.1"/>
    </source>
</evidence>
<evidence type="ECO:0000259" key="1">
    <source>
        <dbReference type="SMART" id="SM00829"/>
    </source>
</evidence>
<proteinExistence type="predicted"/>